<dbReference type="Gene3D" id="1.10.8.10">
    <property type="entry name" value="DNA helicase RuvA subunit, C-terminal domain"/>
    <property type="match status" value="2"/>
</dbReference>
<dbReference type="EMBL" id="GL349454">
    <property type="protein sequence ID" value="KNC49213.1"/>
    <property type="molecule type" value="Genomic_DNA"/>
</dbReference>
<feature type="domain" description="Smr" evidence="2">
    <location>
        <begin position="701"/>
        <end position="782"/>
    </location>
</feature>
<dbReference type="OrthoDB" id="3231855at2759"/>
<dbReference type="PROSITE" id="PS50828">
    <property type="entry name" value="SMR"/>
    <property type="match status" value="1"/>
</dbReference>
<dbReference type="GO" id="GO:0005634">
    <property type="term" value="C:nucleus"/>
    <property type="evidence" value="ECO:0007669"/>
    <property type="project" value="TreeGrafter"/>
</dbReference>
<evidence type="ECO:0000313" key="4">
    <source>
        <dbReference type="Proteomes" id="UP000054408"/>
    </source>
</evidence>
<evidence type="ECO:0000313" key="3">
    <source>
        <dbReference type="EMBL" id="KNC49213.1"/>
    </source>
</evidence>
<accession>A0A0L0DD10</accession>
<dbReference type="Pfam" id="PF08590">
    <property type="entry name" value="DUF1771"/>
    <property type="match status" value="1"/>
</dbReference>
<evidence type="ECO:0000259" key="2">
    <source>
        <dbReference type="PROSITE" id="PS50828"/>
    </source>
</evidence>
<dbReference type="SMART" id="SM01162">
    <property type="entry name" value="DUF1771"/>
    <property type="match status" value="1"/>
</dbReference>
<dbReference type="GeneID" id="25564657"/>
<dbReference type="InterPro" id="IPR002625">
    <property type="entry name" value="Smr_dom"/>
</dbReference>
<evidence type="ECO:0000256" key="1">
    <source>
        <dbReference type="SAM" id="MobiDB-lite"/>
    </source>
</evidence>
<dbReference type="SUPFAM" id="SSF160443">
    <property type="entry name" value="SMR domain-like"/>
    <property type="match status" value="1"/>
</dbReference>
<sequence>MAVTIAVPTEVRRGGKRVRDEVRRLQEAYPTLDGETVAEVYHSEDGNARAARDILAMLVLTQTADRAEHHRSGADHVLDPADVAELVNAFPAVDAGLVEALLSEAAGDVEEATRSLVVLAADAREHAARVEVDVEAAVNEVLARFPHLDAAAAAVLLEDEGYKVDAVLALLAEFTPDGEDCGGGEDGEDRDEQDAIGGRPDTCMALAEHFPSVDAAVVAMVLDECDGDAEVAAEQLSMLSPQRAPELEPHKAQQREMDLAVLGSEFPEADLNAVAAALDGADGRVATARHALADASSSVVAMSSSGWGRKAASASIGLVVAGLDTEFAAGSLTSPVAKLAAAESDFDMFSAMFPDVDDEALAVVWEDAGGALGDALDLALDLIHGTDHSSQGGGEAEEVVLDDGLVAKLCATFEDVEPSTVVAVLESAGGDVEAATSSLAAMVAEDLASSSSAGAGAGTGAGDAEFPALGGRQTALSTRGTWARHTRGAVGPRIKYVGPRASSSGSGLTKVSMAVRMRRARLHDELQYTEVPAAVIDETFDSLEFDVDATVETLARVYPGVHAMVAKRRAKAEAKRRAEAAAAAAAEAAALAARPRPVLLVRPVAAEPYRRSQFAHLNAAAPARSAGETDAMCREANALARQRNAAFAAAAQAFRSGNKSLASRLASQGRALDVEMREVNAQRVSSILGAQDAFSATGHSLDLHGLFEKEAINVLARYLLQHRRSCNEPNCGVRVITGVGNHSKTKAKIRPAVVRYFRDNRISFREEAPGVYRAKVRGRRRR</sequence>
<dbReference type="GO" id="GO:0004519">
    <property type="term" value="F:endonuclease activity"/>
    <property type="evidence" value="ECO:0007669"/>
    <property type="project" value="TreeGrafter"/>
</dbReference>
<dbReference type="InterPro" id="IPR036063">
    <property type="entry name" value="Smr_dom_sf"/>
</dbReference>
<dbReference type="eggNOG" id="KOG2401">
    <property type="taxonomic scope" value="Eukaryota"/>
</dbReference>
<dbReference type="RefSeq" id="XP_013757934.1">
    <property type="nucleotide sequence ID" value="XM_013902480.1"/>
</dbReference>
<dbReference type="InterPro" id="IPR052772">
    <property type="entry name" value="Endo/PolyKinase_Domain-Protein"/>
</dbReference>
<feature type="region of interest" description="Disordered" evidence="1">
    <location>
        <begin position="177"/>
        <end position="196"/>
    </location>
</feature>
<dbReference type="Proteomes" id="UP000054408">
    <property type="component" value="Unassembled WGS sequence"/>
</dbReference>
<dbReference type="STRING" id="461836.A0A0L0DD10"/>
<dbReference type="PANTHER" id="PTHR46535">
    <property type="entry name" value="NEDD4-BINDING PROTEIN 2"/>
    <property type="match status" value="1"/>
</dbReference>
<organism evidence="3 4">
    <name type="scientific">Thecamonas trahens ATCC 50062</name>
    <dbReference type="NCBI Taxonomy" id="461836"/>
    <lineage>
        <taxon>Eukaryota</taxon>
        <taxon>Apusozoa</taxon>
        <taxon>Apusomonadida</taxon>
        <taxon>Apusomonadidae</taxon>
        <taxon>Thecamonas</taxon>
    </lineage>
</organism>
<dbReference type="InterPro" id="IPR009060">
    <property type="entry name" value="UBA-like_sf"/>
</dbReference>
<dbReference type="PANTHER" id="PTHR46535:SF1">
    <property type="entry name" value="NEDD4-BINDING PROTEIN 2"/>
    <property type="match status" value="1"/>
</dbReference>
<protein>
    <recommendedName>
        <fullName evidence="2">Smr domain-containing protein</fullName>
    </recommendedName>
</protein>
<keyword evidence="4" id="KW-1185">Reference proteome</keyword>
<dbReference type="AlphaFoldDB" id="A0A0L0DD10"/>
<reference evidence="3 4" key="1">
    <citation type="submission" date="2010-05" db="EMBL/GenBank/DDBJ databases">
        <title>The Genome Sequence of Thecamonas trahens ATCC 50062.</title>
        <authorList>
            <consortium name="The Broad Institute Genome Sequencing Platform"/>
            <person name="Russ C."/>
            <person name="Cuomo C."/>
            <person name="Shea T."/>
            <person name="Young S.K."/>
            <person name="Zeng Q."/>
            <person name="Koehrsen M."/>
            <person name="Haas B."/>
            <person name="Borodovsky M."/>
            <person name="Guigo R."/>
            <person name="Alvarado L."/>
            <person name="Berlin A."/>
            <person name="Bochicchio J."/>
            <person name="Borenstein D."/>
            <person name="Chapman S."/>
            <person name="Chen Z."/>
            <person name="Freedman E."/>
            <person name="Gellesch M."/>
            <person name="Goldberg J."/>
            <person name="Griggs A."/>
            <person name="Gujja S."/>
            <person name="Heilman E."/>
            <person name="Heiman D."/>
            <person name="Hepburn T."/>
            <person name="Howarth C."/>
            <person name="Jen D."/>
            <person name="Larson L."/>
            <person name="Mehta T."/>
            <person name="Park D."/>
            <person name="Pearson M."/>
            <person name="Roberts A."/>
            <person name="Saif S."/>
            <person name="Shenoy N."/>
            <person name="Sisk P."/>
            <person name="Stolte C."/>
            <person name="Sykes S."/>
            <person name="Thomson T."/>
            <person name="Walk T."/>
            <person name="White J."/>
            <person name="Yandava C."/>
            <person name="Burger G."/>
            <person name="Gray M.W."/>
            <person name="Holland P.W.H."/>
            <person name="King N."/>
            <person name="Lang F.B.F."/>
            <person name="Roger A.J."/>
            <person name="Ruiz-Trillo I."/>
            <person name="Lander E."/>
            <person name="Nusbaum C."/>
        </authorList>
    </citation>
    <scope>NUCLEOTIDE SEQUENCE [LARGE SCALE GENOMIC DNA]</scope>
    <source>
        <strain evidence="3 4">ATCC 50062</strain>
    </source>
</reference>
<gene>
    <name evidence="3" type="ORF">AMSG_05200</name>
</gene>
<name>A0A0L0DD10_THETB</name>
<dbReference type="InterPro" id="IPR013899">
    <property type="entry name" value="DUF1771"/>
</dbReference>
<feature type="compositionally biased region" description="Acidic residues" evidence="1">
    <location>
        <begin position="177"/>
        <end position="194"/>
    </location>
</feature>
<dbReference type="Gene3D" id="3.30.1370.110">
    <property type="match status" value="1"/>
</dbReference>
<dbReference type="SUPFAM" id="SSF46934">
    <property type="entry name" value="UBA-like"/>
    <property type="match status" value="1"/>
</dbReference>
<dbReference type="CDD" id="cd14279">
    <property type="entry name" value="CUE"/>
    <property type="match status" value="3"/>
</dbReference>
<dbReference type="SMART" id="SM00463">
    <property type="entry name" value="SMR"/>
    <property type="match status" value="1"/>
</dbReference>
<proteinExistence type="predicted"/>